<keyword evidence="1" id="KW-1133">Transmembrane helix</keyword>
<reference evidence="2 3" key="1">
    <citation type="journal article" date="2018" name="Mar. Genomics">
        <title>Complete genome sequence of Marinifilaceae bacterium strain SPP2, isolated from the Antarctic marine sediment.</title>
        <authorList>
            <person name="Watanabe M."/>
            <person name="Kojima H."/>
            <person name="Fukui M."/>
        </authorList>
    </citation>
    <scope>NUCLEOTIDE SEQUENCE [LARGE SCALE GENOMIC DNA]</scope>
    <source>
        <strain evidence="2 3">SPP2</strain>
    </source>
</reference>
<dbReference type="OrthoDB" id="1112758at2"/>
<sequence>MKFKSGLTYRNFVDYFSNKLKKKEKHAFEKKMMQDDFESEAFDGLSKINSQEFEQDFAELKNQIHARTQEKKRRIPIWFPYAASIAILIGLGSVLMYLNQYSVQDELIGGQMENEVKRIEVPLVKPQIPAKESELLGIIDTLEEDSELEISDSDDYAIQEFEVAEEEEVVEEPEIFSKSEIPSKAPAVNKEMSVSRVTKSSNIDSESTLDVEKALSGKVAGLAVSKQKKQEEPLAFFTDSAKKDINRIISGVVLDEDKVPIPGVQIFSKETGEGVVTDMDGQFQIRAKQAGEKYQLTASFIGYEQKEVNAQADSTLLVILEPDNTPLNEVVVSAYDSSSNQSENTINSWEKARPVDSESISNFKKALIDKLNYSKFEHLHGAYKLKLSFTVNASGTINEIVFKDNPDSVLVAEIENLLRKGEDWEPAKSKGVPVSSKVRIVLKINFE</sequence>
<dbReference type="AlphaFoldDB" id="A0A1Y1CL52"/>
<keyword evidence="1" id="KW-0472">Membrane</keyword>
<keyword evidence="1" id="KW-0812">Transmembrane</keyword>
<evidence type="ECO:0000256" key="1">
    <source>
        <dbReference type="SAM" id="Phobius"/>
    </source>
</evidence>
<dbReference type="Pfam" id="PF13715">
    <property type="entry name" value="CarbopepD_reg_2"/>
    <property type="match status" value="1"/>
</dbReference>
<organism evidence="2 3">
    <name type="scientific">Labilibaculum antarcticum</name>
    <dbReference type="NCBI Taxonomy" id="1717717"/>
    <lineage>
        <taxon>Bacteria</taxon>
        <taxon>Pseudomonadati</taxon>
        <taxon>Bacteroidota</taxon>
        <taxon>Bacteroidia</taxon>
        <taxon>Marinilabiliales</taxon>
        <taxon>Marinifilaceae</taxon>
        <taxon>Labilibaculum</taxon>
    </lineage>
</organism>
<keyword evidence="3" id="KW-1185">Reference proteome</keyword>
<dbReference type="SUPFAM" id="SSF49464">
    <property type="entry name" value="Carboxypeptidase regulatory domain-like"/>
    <property type="match status" value="1"/>
</dbReference>
<proteinExistence type="predicted"/>
<feature type="transmembrane region" description="Helical" evidence="1">
    <location>
        <begin position="77"/>
        <end position="98"/>
    </location>
</feature>
<dbReference type="RefSeq" id="WP_096429562.1">
    <property type="nucleotide sequence ID" value="NZ_AP018042.1"/>
</dbReference>
<dbReference type="EMBL" id="AP018042">
    <property type="protein sequence ID" value="BAX80722.1"/>
    <property type="molecule type" value="Genomic_DNA"/>
</dbReference>
<accession>A0A1Y1CL52</accession>
<reference evidence="3" key="2">
    <citation type="journal article" date="2020" name="Antonie Van Leeuwenhoek">
        <title>Labilibaculum antarcticum sp. nov., a novel facultative anaerobic, psychrotorelant bacterium isolated from marine sediment of Antarctica.</title>
        <authorList>
            <person name="Watanabe M."/>
            <person name="Kojima H."/>
            <person name="Fukui M."/>
        </authorList>
    </citation>
    <scope>NUCLEOTIDE SEQUENCE [LARGE SCALE GENOMIC DNA]</scope>
    <source>
        <strain evidence="3">SPP2</strain>
    </source>
</reference>
<name>A0A1Y1CL52_9BACT</name>
<protein>
    <recommendedName>
        <fullName evidence="4">TonB C-terminal domain-containing protein</fullName>
    </recommendedName>
</protein>
<evidence type="ECO:0000313" key="3">
    <source>
        <dbReference type="Proteomes" id="UP000218267"/>
    </source>
</evidence>
<dbReference type="KEGG" id="mbas:ALGA_2395"/>
<dbReference type="InterPro" id="IPR008969">
    <property type="entry name" value="CarboxyPept-like_regulatory"/>
</dbReference>
<gene>
    <name evidence="2" type="ORF">ALGA_2395</name>
</gene>
<evidence type="ECO:0008006" key="4">
    <source>
        <dbReference type="Google" id="ProtNLM"/>
    </source>
</evidence>
<dbReference type="Gene3D" id="2.60.40.1120">
    <property type="entry name" value="Carboxypeptidase-like, regulatory domain"/>
    <property type="match status" value="1"/>
</dbReference>
<evidence type="ECO:0000313" key="2">
    <source>
        <dbReference type="EMBL" id="BAX80722.1"/>
    </source>
</evidence>
<dbReference type="Proteomes" id="UP000218267">
    <property type="component" value="Chromosome"/>
</dbReference>